<organism evidence="1">
    <name type="scientific">marine sediment metagenome</name>
    <dbReference type="NCBI Taxonomy" id="412755"/>
    <lineage>
        <taxon>unclassified sequences</taxon>
        <taxon>metagenomes</taxon>
        <taxon>ecological metagenomes</taxon>
    </lineage>
</organism>
<dbReference type="SUPFAM" id="SSF46785">
    <property type="entry name" value="Winged helix' DNA-binding domain"/>
    <property type="match status" value="1"/>
</dbReference>
<comment type="caution">
    <text evidence="1">The sequence shown here is derived from an EMBL/GenBank/DDBJ whole genome shotgun (WGS) entry which is preliminary data.</text>
</comment>
<protein>
    <recommendedName>
        <fullName evidence="2">Helix-turn-helix type 11 domain-containing protein</fullName>
    </recommendedName>
</protein>
<evidence type="ECO:0008006" key="2">
    <source>
        <dbReference type="Google" id="ProtNLM"/>
    </source>
</evidence>
<dbReference type="AlphaFoldDB" id="X0TYL3"/>
<evidence type="ECO:0000313" key="1">
    <source>
        <dbReference type="EMBL" id="GAF81245.1"/>
    </source>
</evidence>
<name>X0TYL3_9ZZZZ</name>
<reference evidence="1" key="1">
    <citation type="journal article" date="2014" name="Front. Microbiol.">
        <title>High frequency of phylogenetically diverse reductive dehalogenase-homologous genes in deep subseafloor sedimentary metagenomes.</title>
        <authorList>
            <person name="Kawai M."/>
            <person name="Futagami T."/>
            <person name="Toyoda A."/>
            <person name="Takaki Y."/>
            <person name="Nishi S."/>
            <person name="Hori S."/>
            <person name="Arai W."/>
            <person name="Tsubouchi T."/>
            <person name="Morono Y."/>
            <person name="Uchiyama I."/>
            <person name="Ito T."/>
            <person name="Fujiyama A."/>
            <person name="Inagaki F."/>
            <person name="Takami H."/>
        </authorList>
    </citation>
    <scope>NUCLEOTIDE SEQUENCE</scope>
    <source>
        <strain evidence="1">Expedition CK06-06</strain>
    </source>
</reference>
<accession>X0TYL3</accession>
<sequence>MSNYKTILSRIKNILKENPRGLTIQELSQETHINRNSIAKYLDVMLFSGHVELRPVGIAKMYYHTYRVPMSAIVNISPEYILVFNKELEIVQVNDTFLNFFN</sequence>
<feature type="non-terminal residue" evidence="1">
    <location>
        <position position="102"/>
    </location>
</feature>
<dbReference type="InterPro" id="IPR036390">
    <property type="entry name" value="WH_DNA-bd_sf"/>
</dbReference>
<dbReference type="EMBL" id="BARS01004633">
    <property type="protein sequence ID" value="GAF81245.1"/>
    <property type="molecule type" value="Genomic_DNA"/>
</dbReference>
<proteinExistence type="predicted"/>
<gene>
    <name evidence="1" type="ORF">S01H1_09063</name>
</gene>